<dbReference type="InterPro" id="IPR011598">
    <property type="entry name" value="bHLH_dom"/>
</dbReference>
<accession>A0A022PS88</accession>
<dbReference type="STRING" id="4155.A0A022PS88"/>
<evidence type="ECO:0000256" key="3">
    <source>
        <dbReference type="ARBA" id="ARBA00023125"/>
    </source>
</evidence>
<keyword evidence="2" id="KW-0805">Transcription regulation</keyword>
<dbReference type="OMA" id="THNANER"/>
<evidence type="ECO:0000313" key="9">
    <source>
        <dbReference type="Proteomes" id="UP000030748"/>
    </source>
</evidence>
<evidence type="ECO:0000256" key="6">
    <source>
        <dbReference type="SAM" id="MobiDB-lite"/>
    </source>
</evidence>
<dbReference type="GO" id="GO:0006357">
    <property type="term" value="P:regulation of transcription by RNA polymerase II"/>
    <property type="evidence" value="ECO:0000318"/>
    <property type="project" value="GO_Central"/>
</dbReference>
<dbReference type="OrthoDB" id="6106870at2759"/>
<keyword evidence="3" id="KW-0238">DNA-binding</keyword>
<dbReference type="PhylomeDB" id="A0A022PS88"/>
<evidence type="ECO:0000256" key="4">
    <source>
        <dbReference type="ARBA" id="ARBA00023163"/>
    </source>
</evidence>
<dbReference type="eggNOG" id="ENOG502RXMR">
    <property type="taxonomic scope" value="Eukaryota"/>
</dbReference>
<dbReference type="EMBL" id="KI632325">
    <property type="protein sequence ID" value="EYU18636.1"/>
    <property type="molecule type" value="Genomic_DNA"/>
</dbReference>
<dbReference type="GO" id="GO:0046983">
    <property type="term" value="F:protein dimerization activity"/>
    <property type="evidence" value="ECO:0007669"/>
    <property type="project" value="InterPro"/>
</dbReference>
<name>A0A022PS88_ERYGU</name>
<dbReference type="SUPFAM" id="SSF47459">
    <property type="entry name" value="HLH, helix-loop-helix DNA-binding domain"/>
    <property type="match status" value="1"/>
</dbReference>
<dbReference type="PANTHER" id="PTHR13935">
    <property type="entry name" value="ACHAETE-SCUTE TRANSCRIPTION FACTOR-RELATED"/>
    <property type="match status" value="1"/>
</dbReference>
<organism evidence="8 9">
    <name type="scientific">Erythranthe guttata</name>
    <name type="common">Yellow monkey flower</name>
    <name type="synonym">Mimulus guttatus</name>
    <dbReference type="NCBI Taxonomy" id="4155"/>
    <lineage>
        <taxon>Eukaryota</taxon>
        <taxon>Viridiplantae</taxon>
        <taxon>Streptophyta</taxon>
        <taxon>Embryophyta</taxon>
        <taxon>Tracheophyta</taxon>
        <taxon>Spermatophyta</taxon>
        <taxon>Magnoliopsida</taxon>
        <taxon>eudicotyledons</taxon>
        <taxon>Gunneridae</taxon>
        <taxon>Pentapetalae</taxon>
        <taxon>asterids</taxon>
        <taxon>lamiids</taxon>
        <taxon>Lamiales</taxon>
        <taxon>Phrymaceae</taxon>
        <taxon>Erythranthe</taxon>
    </lineage>
</organism>
<dbReference type="InterPro" id="IPR015660">
    <property type="entry name" value="MASH1/Ascl1a-like"/>
</dbReference>
<dbReference type="FunFam" id="4.10.280.10:FF:000074">
    <property type="entry name" value="Transcription factor ORG2"/>
    <property type="match status" value="1"/>
</dbReference>
<dbReference type="GO" id="GO:0090575">
    <property type="term" value="C:RNA polymerase II transcription regulator complex"/>
    <property type="evidence" value="ECO:0000318"/>
    <property type="project" value="GO_Central"/>
</dbReference>
<evidence type="ECO:0000313" key="8">
    <source>
        <dbReference type="EMBL" id="EYU18636.1"/>
    </source>
</evidence>
<evidence type="ECO:0000256" key="1">
    <source>
        <dbReference type="ARBA" id="ARBA00004123"/>
    </source>
</evidence>
<gene>
    <name evidence="8" type="ORF">MIMGU_mgv1a012772mg</name>
</gene>
<sequence>MMALSHQFCSVGWLLDDPISHDHHQANMINYLSADRPQDTSEYSIDLHSPNSSRTNPKINGGDGNKTVKKLNHNASERDRRKKINNLYSSLRSLLPNEDQSRKLSIPATVSRVVKYIPEIQKEVERLTHKKEMLTSKITSPSAPSSFGLKKQNNINSSAVTATQIGEREIVFQISKADYQKRALQISEAVTTFEEQGFLLTNATSFESFDGRIFFNLHIQAQGSHQVMNAEILKEKLWPF</sequence>
<dbReference type="GO" id="GO:0010106">
    <property type="term" value="P:cellular response to iron ion starvation"/>
    <property type="evidence" value="ECO:0007669"/>
    <property type="project" value="UniProtKB-ARBA"/>
</dbReference>
<dbReference type="KEGG" id="egt:105949312"/>
<dbReference type="CDD" id="cd18914">
    <property type="entry name" value="bHLH_AtORG2_like"/>
    <property type="match status" value="1"/>
</dbReference>
<reference evidence="8 9" key="1">
    <citation type="journal article" date="2013" name="Proc. Natl. Acad. Sci. U.S.A.">
        <title>Fine-scale variation in meiotic recombination in Mimulus inferred from population shotgun sequencing.</title>
        <authorList>
            <person name="Hellsten U."/>
            <person name="Wright K.M."/>
            <person name="Jenkins J."/>
            <person name="Shu S."/>
            <person name="Yuan Y."/>
            <person name="Wessler S.R."/>
            <person name="Schmutz J."/>
            <person name="Willis J.H."/>
            <person name="Rokhsar D.S."/>
        </authorList>
    </citation>
    <scope>NUCLEOTIDE SEQUENCE [LARGE SCALE GENOMIC DNA]</scope>
    <source>
        <strain evidence="9">cv. DUN x IM62</strain>
    </source>
</reference>
<comment type="subcellular location">
    <subcellularLocation>
        <location evidence="1">Nucleus</location>
    </subcellularLocation>
</comment>
<dbReference type="PANTHER" id="PTHR13935:SF41">
    <property type="entry name" value="TRANSCRIPTION FACTOR ORG2-RELATED"/>
    <property type="match status" value="1"/>
</dbReference>
<dbReference type="GO" id="GO:0000977">
    <property type="term" value="F:RNA polymerase II transcription regulatory region sequence-specific DNA binding"/>
    <property type="evidence" value="ECO:0000318"/>
    <property type="project" value="GO_Central"/>
</dbReference>
<dbReference type="GO" id="GO:0000981">
    <property type="term" value="F:DNA-binding transcription factor activity, RNA polymerase II-specific"/>
    <property type="evidence" value="ECO:0000318"/>
    <property type="project" value="GO_Central"/>
</dbReference>
<protein>
    <recommendedName>
        <fullName evidence="7">BHLH domain-containing protein</fullName>
    </recommendedName>
</protein>
<feature type="compositionally biased region" description="Polar residues" evidence="6">
    <location>
        <begin position="49"/>
        <end position="58"/>
    </location>
</feature>
<keyword evidence="4" id="KW-0804">Transcription</keyword>
<dbReference type="PROSITE" id="PS50888">
    <property type="entry name" value="BHLH"/>
    <property type="match status" value="1"/>
</dbReference>
<evidence type="ECO:0000256" key="5">
    <source>
        <dbReference type="ARBA" id="ARBA00023242"/>
    </source>
</evidence>
<evidence type="ECO:0000256" key="2">
    <source>
        <dbReference type="ARBA" id="ARBA00023015"/>
    </source>
</evidence>
<feature type="domain" description="BHLH" evidence="7">
    <location>
        <begin position="68"/>
        <end position="120"/>
    </location>
</feature>
<proteinExistence type="predicted"/>
<feature type="region of interest" description="Disordered" evidence="6">
    <location>
        <begin position="40"/>
        <end position="76"/>
    </location>
</feature>
<keyword evidence="9" id="KW-1185">Reference proteome</keyword>
<dbReference type="Proteomes" id="UP000030748">
    <property type="component" value="Unassembled WGS sequence"/>
</dbReference>
<dbReference type="Pfam" id="PF00010">
    <property type="entry name" value="HLH"/>
    <property type="match status" value="1"/>
</dbReference>
<dbReference type="Gene3D" id="4.10.280.10">
    <property type="entry name" value="Helix-loop-helix DNA-binding domain"/>
    <property type="match status" value="1"/>
</dbReference>
<evidence type="ECO:0000259" key="7">
    <source>
        <dbReference type="PROSITE" id="PS50888"/>
    </source>
</evidence>
<dbReference type="SMART" id="SM00353">
    <property type="entry name" value="HLH"/>
    <property type="match status" value="1"/>
</dbReference>
<dbReference type="InterPro" id="IPR036638">
    <property type="entry name" value="HLH_DNA-bd_sf"/>
</dbReference>
<dbReference type="AlphaFoldDB" id="A0A022PS88"/>
<keyword evidence="5" id="KW-0539">Nucleus</keyword>